<protein>
    <submittedName>
        <fullName evidence="2">Uncharacterized protein</fullName>
    </submittedName>
</protein>
<evidence type="ECO:0000313" key="3">
    <source>
        <dbReference type="Proteomes" id="UP000199433"/>
    </source>
</evidence>
<dbReference type="EMBL" id="FNFK01000002">
    <property type="protein sequence ID" value="SDJ68159.1"/>
    <property type="molecule type" value="Genomic_DNA"/>
</dbReference>
<organism evidence="2 3">
    <name type="scientific">Alkalibacterium thalassium</name>
    <dbReference type="NCBI Taxonomy" id="426701"/>
    <lineage>
        <taxon>Bacteria</taxon>
        <taxon>Bacillati</taxon>
        <taxon>Bacillota</taxon>
        <taxon>Bacilli</taxon>
        <taxon>Lactobacillales</taxon>
        <taxon>Carnobacteriaceae</taxon>
        <taxon>Alkalibacterium</taxon>
    </lineage>
</organism>
<evidence type="ECO:0000313" key="2">
    <source>
        <dbReference type="EMBL" id="SDJ68159.1"/>
    </source>
</evidence>
<gene>
    <name evidence="2" type="ORF">SAMN04488098_100259</name>
</gene>
<proteinExistence type="predicted"/>
<keyword evidence="3" id="KW-1185">Reference proteome</keyword>
<sequence>MSEFEEAKRKRERGVSNSEFWEEAKEDVEKADQALVVTVKDGVSSFNHTGGGSLEVVGALEHAKFVLIHNSIHWED</sequence>
<dbReference type="AlphaFoldDB" id="A0A1G8VQD4"/>
<name>A0A1G8VQD4_9LACT</name>
<feature type="region of interest" description="Disordered" evidence="1">
    <location>
        <begin position="1"/>
        <end position="23"/>
    </location>
</feature>
<accession>A0A1G8VQD4</accession>
<dbReference type="Proteomes" id="UP000199433">
    <property type="component" value="Unassembled WGS sequence"/>
</dbReference>
<reference evidence="3" key="1">
    <citation type="submission" date="2016-10" db="EMBL/GenBank/DDBJ databases">
        <authorList>
            <person name="Varghese N."/>
            <person name="Submissions S."/>
        </authorList>
    </citation>
    <scope>NUCLEOTIDE SEQUENCE [LARGE SCALE GENOMIC DNA]</scope>
    <source>
        <strain evidence="3">DSM 19181</strain>
    </source>
</reference>
<evidence type="ECO:0000256" key="1">
    <source>
        <dbReference type="SAM" id="MobiDB-lite"/>
    </source>
</evidence>
<dbReference type="RefSeq" id="WP_091264358.1">
    <property type="nucleotide sequence ID" value="NZ_FNFK01000002.1"/>
</dbReference>
<dbReference type="STRING" id="426701.SAMN04488098_100259"/>